<evidence type="ECO:0000256" key="1">
    <source>
        <dbReference type="ARBA" id="ARBA00009320"/>
    </source>
</evidence>
<dbReference type="GO" id="GO:0008696">
    <property type="term" value="F:4-amino-4-deoxychorismate lyase activity"/>
    <property type="evidence" value="ECO:0007669"/>
    <property type="project" value="TreeGrafter"/>
</dbReference>
<dbReference type="Proteomes" id="UP000249725">
    <property type="component" value="Unassembled WGS sequence"/>
</dbReference>
<dbReference type="SUPFAM" id="SSF56752">
    <property type="entry name" value="D-aminoacid aminotransferase-like PLP-dependent enzymes"/>
    <property type="match status" value="1"/>
</dbReference>
<dbReference type="Gene3D" id="3.30.470.10">
    <property type="match status" value="1"/>
</dbReference>
<dbReference type="InterPro" id="IPR036038">
    <property type="entry name" value="Aminotransferase-like"/>
</dbReference>
<evidence type="ECO:0000313" key="3">
    <source>
        <dbReference type="EMBL" id="RAK58276.1"/>
    </source>
</evidence>
<dbReference type="Gene3D" id="3.20.10.10">
    <property type="entry name" value="D-amino Acid Aminotransferase, subunit A, domain 2"/>
    <property type="match status" value="1"/>
</dbReference>
<protein>
    <recommendedName>
        <fullName evidence="2">Probable branched-chain-amino-acid aminotransferase</fullName>
    </recommendedName>
</protein>
<reference evidence="4" key="1">
    <citation type="submission" date="2018-05" db="EMBL/GenBank/DDBJ databases">
        <authorList>
            <person name="Li X."/>
        </authorList>
    </citation>
    <scope>NUCLEOTIDE SEQUENCE [LARGE SCALE GENOMIC DNA]</scope>
    <source>
        <strain evidence="4">YIM 73061</strain>
    </source>
</reference>
<dbReference type="AlphaFoldDB" id="A0A328AX43"/>
<dbReference type="InterPro" id="IPR043131">
    <property type="entry name" value="BCAT-like_N"/>
</dbReference>
<organism evidence="3 4">
    <name type="scientific">Phenylobacterium deserti</name>
    <dbReference type="NCBI Taxonomy" id="1914756"/>
    <lineage>
        <taxon>Bacteria</taxon>
        <taxon>Pseudomonadati</taxon>
        <taxon>Pseudomonadota</taxon>
        <taxon>Alphaproteobacteria</taxon>
        <taxon>Caulobacterales</taxon>
        <taxon>Caulobacteraceae</taxon>
        <taxon>Phenylobacterium</taxon>
    </lineage>
</organism>
<dbReference type="GO" id="GO:0008153">
    <property type="term" value="P:4-aminobenzoate biosynthetic process"/>
    <property type="evidence" value="ECO:0007669"/>
    <property type="project" value="TreeGrafter"/>
</dbReference>
<dbReference type="PANTHER" id="PTHR42743:SF2">
    <property type="entry name" value="AMINODEOXYCHORISMATE LYASE"/>
    <property type="match status" value="1"/>
</dbReference>
<dbReference type="Pfam" id="PF01063">
    <property type="entry name" value="Aminotran_4"/>
    <property type="match status" value="1"/>
</dbReference>
<name>A0A328AX43_9CAUL</name>
<dbReference type="InterPro" id="IPR001544">
    <property type="entry name" value="Aminotrans_IV"/>
</dbReference>
<gene>
    <name evidence="3" type="ORF">DJ018_07665</name>
</gene>
<proteinExistence type="inferred from homology"/>
<dbReference type="InterPro" id="IPR043132">
    <property type="entry name" value="BCAT-like_C"/>
</dbReference>
<keyword evidence="3" id="KW-0456">Lyase</keyword>
<comment type="caution">
    <text evidence="3">The sequence shown here is derived from an EMBL/GenBank/DDBJ whole genome shotgun (WGS) entry which is preliminary data.</text>
</comment>
<dbReference type="PANTHER" id="PTHR42743">
    <property type="entry name" value="AMINO-ACID AMINOTRANSFERASE"/>
    <property type="match status" value="1"/>
</dbReference>
<keyword evidence="4" id="KW-1185">Reference proteome</keyword>
<dbReference type="InterPro" id="IPR050571">
    <property type="entry name" value="Class-IV_PLP-Dep_Aminotrnsfr"/>
</dbReference>
<sequence>MDPLDRGFTLGDGLFETVLWADGTLRRLDRHLARLTAGCEALGLPAPDLATAEALMQQAVADAELGDRRAAVRLTLTAGVGGRGLDRPEAISPEMVATAAPAPPAGGSARLITAITRRNEGSIASRWKTLAYMDNVLARREARAAGADEALMLNNAGEIACASAANLFWVEDDGRLCTPALECGALAGITREAVLALDWEVAEVRAPNSVLSTARHVFLTNSLIGLRTVAELDGRALAPWPELERLKAALT</sequence>
<evidence type="ECO:0000313" key="4">
    <source>
        <dbReference type="Proteomes" id="UP000249725"/>
    </source>
</evidence>
<accession>A0A328AX43</accession>
<dbReference type="OrthoDB" id="9805628at2"/>
<dbReference type="EMBL" id="QFYR01000001">
    <property type="protein sequence ID" value="RAK58276.1"/>
    <property type="molecule type" value="Genomic_DNA"/>
</dbReference>
<dbReference type="GO" id="GO:0005829">
    <property type="term" value="C:cytosol"/>
    <property type="evidence" value="ECO:0007669"/>
    <property type="project" value="TreeGrafter"/>
</dbReference>
<evidence type="ECO:0000256" key="2">
    <source>
        <dbReference type="ARBA" id="ARBA00014472"/>
    </source>
</evidence>
<comment type="similarity">
    <text evidence="1">Belongs to the class-IV pyridoxal-phosphate-dependent aminotransferase family.</text>
</comment>